<keyword evidence="2" id="KW-0808">Transferase</keyword>
<organism evidence="2 3">
    <name type="scientific">Tribolium castaneum</name>
    <name type="common">Red flour beetle</name>
    <dbReference type="NCBI Taxonomy" id="7070"/>
    <lineage>
        <taxon>Eukaryota</taxon>
        <taxon>Metazoa</taxon>
        <taxon>Ecdysozoa</taxon>
        <taxon>Arthropoda</taxon>
        <taxon>Hexapoda</taxon>
        <taxon>Insecta</taxon>
        <taxon>Pterygota</taxon>
        <taxon>Neoptera</taxon>
        <taxon>Endopterygota</taxon>
        <taxon>Coleoptera</taxon>
        <taxon>Polyphaga</taxon>
        <taxon>Cucujiformia</taxon>
        <taxon>Tenebrionidae</taxon>
        <taxon>Tenebrionidae incertae sedis</taxon>
        <taxon>Tribolium</taxon>
    </lineage>
</organism>
<reference evidence="2 3" key="2">
    <citation type="journal article" date="2010" name="Nucleic Acids Res.">
        <title>BeetleBase in 2010: revisions to provide comprehensive genomic information for Tribolium castaneum.</title>
        <authorList>
            <person name="Kim H.S."/>
            <person name="Murphy T."/>
            <person name="Xia J."/>
            <person name="Caragea D."/>
            <person name="Park Y."/>
            <person name="Beeman R.W."/>
            <person name="Lorenzen M.D."/>
            <person name="Butcher S."/>
            <person name="Manak J.R."/>
            <person name="Brown S.J."/>
        </authorList>
    </citation>
    <scope>GENOME REANNOTATION</scope>
    <source>
        <strain evidence="2 3">Georgia GA2</strain>
    </source>
</reference>
<evidence type="ECO:0000313" key="3">
    <source>
        <dbReference type="Proteomes" id="UP000007266"/>
    </source>
</evidence>
<evidence type="ECO:0000259" key="1">
    <source>
        <dbReference type="Pfam" id="PF14529"/>
    </source>
</evidence>
<evidence type="ECO:0000313" key="2">
    <source>
        <dbReference type="EMBL" id="KYB26955.1"/>
    </source>
</evidence>
<feature type="non-terminal residue" evidence="2">
    <location>
        <position position="409"/>
    </location>
</feature>
<dbReference type="SUPFAM" id="SSF56219">
    <property type="entry name" value="DNase I-like"/>
    <property type="match status" value="1"/>
</dbReference>
<dbReference type="OMA" id="NCHHTEW"/>
<dbReference type="EMBL" id="KQ971348">
    <property type="protein sequence ID" value="KYB26955.1"/>
    <property type="molecule type" value="Genomic_DNA"/>
</dbReference>
<dbReference type="InParanoid" id="A0A139WGG9"/>
<gene>
    <name evidence="2" type="primary">AUGUSTUS-3.0.2_34750</name>
    <name evidence="2" type="ORF">TcasGA2_TC034750</name>
</gene>
<reference evidence="2 3" key="1">
    <citation type="journal article" date="2008" name="Nature">
        <title>The genome of the model beetle and pest Tribolium castaneum.</title>
        <authorList>
            <consortium name="Tribolium Genome Sequencing Consortium"/>
            <person name="Richards S."/>
            <person name="Gibbs R.A."/>
            <person name="Weinstock G.M."/>
            <person name="Brown S.J."/>
            <person name="Denell R."/>
            <person name="Beeman R.W."/>
            <person name="Gibbs R."/>
            <person name="Beeman R.W."/>
            <person name="Brown S.J."/>
            <person name="Bucher G."/>
            <person name="Friedrich M."/>
            <person name="Grimmelikhuijzen C.J."/>
            <person name="Klingler M."/>
            <person name="Lorenzen M."/>
            <person name="Richards S."/>
            <person name="Roth S."/>
            <person name="Schroder R."/>
            <person name="Tautz D."/>
            <person name="Zdobnov E.M."/>
            <person name="Muzny D."/>
            <person name="Gibbs R.A."/>
            <person name="Weinstock G.M."/>
            <person name="Attaway T."/>
            <person name="Bell S."/>
            <person name="Buhay C.J."/>
            <person name="Chandrabose M.N."/>
            <person name="Chavez D."/>
            <person name="Clerk-Blankenburg K.P."/>
            <person name="Cree A."/>
            <person name="Dao M."/>
            <person name="Davis C."/>
            <person name="Chacko J."/>
            <person name="Dinh H."/>
            <person name="Dugan-Rocha S."/>
            <person name="Fowler G."/>
            <person name="Garner T.T."/>
            <person name="Garnes J."/>
            <person name="Gnirke A."/>
            <person name="Hawes A."/>
            <person name="Hernandez J."/>
            <person name="Hines S."/>
            <person name="Holder M."/>
            <person name="Hume J."/>
            <person name="Jhangiani S.N."/>
            <person name="Joshi V."/>
            <person name="Khan Z.M."/>
            <person name="Jackson L."/>
            <person name="Kovar C."/>
            <person name="Kowis A."/>
            <person name="Lee S."/>
            <person name="Lewis L.R."/>
            <person name="Margolis J."/>
            <person name="Morgan M."/>
            <person name="Nazareth L.V."/>
            <person name="Nguyen N."/>
            <person name="Okwuonu G."/>
            <person name="Parker D."/>
            <person name="Richards S."/>
            <person name="Ruiz S.J."/>
            <person name="Santibanez J."/>
            <person name="Savard J."/>
            <person name="Scherer S.E."/>
            <person name="Schneider B."/>
            <person name="Sodergren E."/>
            <person name="Tautz D."/>
            <person name="Vattahil S."/>
            <person name="Villasana D."/>
            <person name="White C.S."/>
            <person name="Wright R."/>
            <person name="Park Y."/>
            <person name="Beeman R.W."/>
            <person name="Lord J."/>
            <person name="Oppert B."/>
            <person name="Lorenzen M."/>
            <person name="Brown S."/>
            <person name="Wang L."/>
            <person name="Savard J."/>
            <person name="Tautz D."/>
            <person name="Richards S."/>
            <person name="Weinstock G."/>
            <person name="Gibbs R.A."/>
            <person name="Liu Y."/>
            <person name="Worley K."/>
            <person name="Weinstock G."/>
            <person name="Elsik C.G."/>
            <person name="Reese J.T."/>
            <person name="Elhaik E."/>
            <person name="Landan G."/>
            <person name="Graur D."/>
            <person name="Arensburger P."/>
            <person name="Atkinson P."/>
            <person name="Beeman R.W."/>
            <person name="Beidler J."/>
            <person name="Brown S.J."/>
            <person name="Demuth J.P."/>
            <person name="Drury D.W."/>
            <person name="Du Y.Z."/>
            <person name="Fujiwara H."/>
            <person name="Lorenzen M."/>
            <person name="Maselli V."/>
            <person name="Osanai M."/>
            <person name="Park Y."/>
            <person name="Robertson H.M."/>
            <person name="Tu Z."/>
            <person name="Wang J.J."/>
            <person name="Wang S."/>
            <person name="Richards S."/>
            <person name="Song H."/>
            <person name="Zhang L."/>
            <person name="Sodergren E."/>
            <person name="Werner D."/>
            <person name="Stanke M."/>
            <person name="Morgenstern B."/>
            <person name="Solovyev V."/>
            <person name="Kosarev P."/>
            <person name="Brown G."/>
            <person name="Chen H.C."/>
            <person name="Ermolaeva O."/>
            <person name="Hlavina W."/>
            <person name="Kapustin Y."/>
            <person name="Kiryutin B."/>
            <person name="Kitts P."/>
            <person name="Maglott D."/>
            <person name="Pruitt K."/>
            <person name="Sapojnikov V."/>
            <person name="Souvorov A."/>
            <person name="Mackey A.J."/>
            <person name="Waterhouse R.M."/>
            <person name="Wyder S."/>
            <person name="Zdobnov E.M."/>
            <person name="Zdobnov E.M."/>
            <person name="Wyder S."/>
            <person name="Kriventseva E.V."/>
            <person name="Kadowaki T."/>
            <person name="Bork P."/>
            <person name="Aranda M."/>
            <person name="Bao R."/>
            <person name="Beermann A."/>
            <person name="Berns N."/>
            <person name="Bolognesi R."/>
            <person name="Bonneton F."/>
            <person name="Bopp D."/>
            <person name="Brown S.J."/>
            <person name="Bucher G."/>
            <person name="Butts T."/>
            <person name="Chaumot A."/>
            <person name="Denell R.E."/>
            <person name="Ferrier D.E."/>
            <person name="Friedrich M."/>
            <person name="Gordon C.M."/>
            <person name="Jindra M."/>
            <person name="Klingler M."/>
            <person name="Lan Q."/>
            <person name="Lattorff H.M."/>
            <person name="Laudet V."/>
            <person name="von Levetsow C."/>
            <person name="Liu Z."/>
            <person name="Lutz R."/>
            <person name="Lynch J.A."/>
            <person name="da Fonseca R.N."/>
            <person name="Posnien N."/>
            <person name="Reuter R."/>
            <person name="Roth S."/>
            <person name="Savard J."/>
            <person name="Schinko J.B."/>
            <person name="Schmitt C."/>
            <person name="Schoppmeier M."/>
            <person name="Schroder R."/>
            <person name="Shippy T.D."/>
            <person name="Simonnet F."/>
            <person name="Marques-Souza H."/>
            <person name="Tautz D."/>
            <person name="Tomoyasu Y."/>
            <person name="Trauner J."/>
            <person name="Van der Zee M."/>
            <person name="Vervoort M."/>
            <person name="Wittkopp N."/>
            <person name="Wimmer E.A."/>
            <person name="Yang X."/>
            <person name="Jones A.K."/>
            <person name="Sattelle D.B."/>
            <person name="Ebert P.R."/>
            <person name="Nelson D."/>
            <person name="Scott J.G."/>
            <person name="Beeman R.W."/>
            <person name="Muthukrishnan S."/>
            <person name="Kramer K.J."/>
            <person name="Arakane Y."/>
            <person name="Beeman R.W."/>
            <person name="Zhu Q."/>
            <person name="Hogenkamp D."/>
            <person name="Dixit R."/>
            <person name="Oppert B."/>
            <person name="Jiang H."/>
            <person name="Zou Z."/>
            <person name="Marshall J."/>
            <person name="Elpidina E."/>
            <person name="Vinokurov K."/>
            <person name="Oppert C."/>
            <person name="Zou Z."/>
            <person name="Evans J."/>
            <person name="Lu Z."/>
            <person name="Zhao P."/>
            <person name="Sumathipala N."/>
            <person name="Altincicek B."/>
            <person name="Vilcinskas A."/>
            <person name="Williams M."/>
            <person name="Hultmark D."/>
            <person name="Hetru C."/>
            <person name="Jiang H."/>
            <person name="Grimmelikhuijzen C.J."/>
            <person name="Hauser F."/>
            <person name="Cazzamali G."/>
            <person name="Williamson M."/>
            <person name="Park Y."/>
            <person name="Li B."/>
            <person name="Tanaka Y."/>
            <person name="Predel R."/>
            <person name="Neupert S."/>
            <person name="Schachtner J."/>
            <person name="Verleyen P."/>
            <person name="Raible F."/>
            <person name="Bork P."/>
            <person name="Friedrich M."/>
            <person name="Walden K.K."/>
            <person name="Robertson H.M."/>
            <person name="Angeli S."/>
            <person name="Foret S."/>
            <person name="Bucher G."/>
            <person name="Schuetz S."/>
            <person name="Maleszka R."/>
            <person name="Wimmer E.A."/>
            <person name="Beeman R.W."/>
            <person name="Lorenzen M."/>
            <person name="Tomoyasu Y."/>
            <person name="Miller S.C."/>
            <person name="Grossmann D."/>
            <person name="Bucher G."/>
        </authorList>
    </citation>
    <scope>NUCLEOTIDE SEQUENCE [LARGE SCALE GENOMIC DNA]</scope>
    <source>
        <strain evidence="2 3">Georgia GA2</strain>
    </source>
</reference>
<protein>
    <submittedName>
        <fullName evidence="2">Putative RNA-directed DNA polymerase from transposon BS-like protein</fullName>
    </submittedName>
</protein>
<dbReference type="AlphaFoldDB" id="A0A139WGG9"/>
<sequence length="409" mass="47613">IAGKTQKALESDARIGWGCEHQLPNNLQHLDCIAVDTYIDSNIITFFTYYNSPRQCLSNELMQYAASLPKAIILGDFNARHTDFGDTLTNRNGHILIDAISNLPLYRIPNSSPTHINHWEGYSIVDHILVTDSLSNRASDSANIGTTITSDHLPLVFDLSVSKPRTPTPEYIIIRDSKNTDWEKFRIILEKEIVPLDPTTTPEEIERQVFYISELIQDAYLQCTPEKQIPLHKTPLPPEIVDKIRLKRQVYREYINTRDPDIKTQWNRLNATIRRDINRHREKLWRETCSGLNYRDGKRFWNKLKILTGQKSNPRHFLKVNNQFITTDTDKANAYAKHLEKIFQIPEDPLFNDSHKKRVETFHSQFIHRTQARTCYITQADRHKDTQTDDVSTVLEPIQLEEIATKYTY</sequence>
<feature type="non-terminal residue" evidence="2">
    <location>
        <position position="1"/>
    </location>
</feature>
<dbReference type="Proteomes" id="UP000007266">
    <property type="component" value="Linkage group 6"/>
</dbReference>
<name>A0A139WGG9_TRICA</name>
<dbReference type="PANTHER" id="PTHR33273:SF2">
    <property type="entry name" value="ENDONUCLEASE_EXONUCLEASE_PHOSPHATASE DOMAIN-CONTAINING PROTEIN"/>
    <property type="match status" value="1"/>
</dbReference>
<dbReference type="InterPro" id="IPR036691">
    <property type="entry name" value="Endo/exonu/phosph_ase_sf"/>
</dbReference>
<keyword evidence="2" id="KW-0548">Nucleotidyltransferase</keyword>
<proteinExistence type="predicted"/>
<dbReference type="Pfam" id="PF14529">
    <property type="entry name" value="Exo_endo_phos_2"/>
    <property type="match status" value="1"/>
</dbReference>
<dbReference type="GO" id="GO:0003964">
    <property type="term" value="F:RNA-directed DNA polymerase activity"/>
    <property type="evidence" value="ECO:0007669"/>
    <property type="project" value="UniProtKB-KW"/>
</dbReference>
<feature type="domain" description="Endonuclease/exonuclease/phosphatase" evidence="1">
    <location>
        <begin position="44"/>
        <end position="155"/>
    </location>
</feature>
<keyword evidence="3" id="KW-1185">Reference proteome</keyword>
<dbReference type="PANTHER" id="PTHR33273">
    <property type="entry name" value="DOMAIN-CONTAINING PROTEIN, PUTATIVE-RELATED"/>
    <property type="match status" value="1"/>
</dbReference>
<accession>A0A139WGG9</accession>
<keyword evidence="2" id="KW-0695">RNA-directed DNA polymerase</keyword>
<dbReference type="InterPro" id="IPR005135">
    <property type="entry name" value="Endo/exonuclease/phosphatase"/>
</dbReference>
<dbReference type="Gene3D" id="3.60.10.10">
    <property type="entry name" value="Endonuclease/exonuclease/phosphatase"/>
    <property type="match status" value="1"/>
</dbReference>